<evidence type="ECO:0008006" key="4">
    <source>
        <dbReference type="Google" id="ProtNLM"/>
    </source>
</evidence>
<keyword evidence="1" id="KW-1133">Transmembrane helix</keyword>
<feature type="transmembrane region" description="Helical" evidence="1">
    <location>
        <begin position="6"/>
        <end position="31"/>
    </location>
</feature>
<protein>
    <recommendedName>
        <fullName evidence="4">DUF3789 domain-containing protein</fullName>
    </recommendedName>
</protein>
<dbReference type="Proteomes" id="UP001164187">
    <property type="component" value="Chromosome"/>
</dbReference>
<keyword evidence="3" id="KW-1185">Reference proteome</keyword>
<gene>
    <name evidence="2" type="ORF">O0R46_05705</name>
</gene>
<keyword evidence="1" id="KW-0812">Transmembrane</keyword>
<evidence type="ECO:0000256" key="1">
    <source>
        <dbReference type="SAM" id="Phobius"/>
    </source>
</evidence>
<dbReference type="EMBL" id="CP114052">
    <property type="protein sequence ID" value="WAW14100.1"/>
    <property type="molecule type" value="Genomic_DNA"/>
</dbReference>
<evidence type="ECO:0000313" key="3">
    <source>
        <dbReference type="Proteomes" id="UP001164187"/>
    </source>
</evidence>
<dbReference type="RefSeq" id="WP_269310761.1">
    <property type="nucleotide sequence ID" value="NZ_CP114052.1"/>
</dbReference>
<sequence length="49" mass="5702">MTKIESLMLAISFGAVMGQLIANIGILIKYWREDRKLKKKLEDKNYESN</sequence>
<keyword evidence="1" id="KW-0472">Membrane</keyword>
<name>A0ABY7JQ45_9FIRM</name>
<reference evidence="2" key="1">
    <citation type="submission" date="2022-12" db="EMBL/GenBank/DDBJ databases">
        <title>Peptostreptococcus.</title>
        <authorList>
            <person name="Lee S.H."/>
        </authorList>
    </citation>
    <scope>NUCLEOTIDE SEQUENCE</scope>
    <source>
        <strain evidence="2">CBA3647</strain>
    </source>
</reference>
<accession>A0ABY7JQ45</accession>
<organism evidence="2 3">
    <name type="scientific">Peptostreptococcus equinus</name>
    <dbReference type="NCBI Taxonomy" id="3003601"/>
    <lineage>
        <taxon>Bacteria</taxon>
        <taxon>Bacillati</taxon>
        <taxon>Bacillota</taxon>
        <taxon>Clostridia</taxon>
        <taxon>Peptostreptococcales</taxon>
        <taxon>Peptostreptococcaceae</taxon>
        <taxon>Peptostreptococcus</taxon>
    </lineage>
</organism>
<evidence type="ECO:0000313" key="2">
    <source>
        <dbReference type="EMBL" id="WAW14100.1"/>
    </source>
</evidence>
<proteinExistence type="predicted"/>